<dbReference type="AlphaFoldDB" id="A0A9X9PU04"/>
<feature type="region of interest" description="Disordered" evidence="1">
    <location>
        <begin position="953"/>
        <end position="998"/>
    </location>
</feature>
<organism evidence="2 3">
    <name type="scientific">Gulo gulo</name>
    <name type="common">Wolverine</name>
    <name type="synonym">Gluton</name>
    <dbReference type="NCBI Taxonomy" id="48420"/>
    <lineage>
        <taxon>Eukaryota</taxon>
        <taxon>Metazoa</taxon>
        <taxon>Chordata</taxon>
        <taxon>Craniata</taxon>
        <taxon>Vertebrata</taxon>
        <taxon>Euteleostomi</taxon>
        <taxon>Mammalia</taxon>
        <taxon>Eutheria</taxon>
        <taxon>Laurasiatheria</taxon>
        <taxon>Carnivora</taxon>
        <taxon>Caniformia</taxon>
        <taxon>Musteloidea</taxon>
        <taxon>Mustelidae</taxon>
        <taxon>Guloninae</taxon>
        <taxon>Gulo</taxon>
    </lineage>
</organism>
<evidence type="ECO:0008006" key="4">
    <source>
        <dbReference type="Google" id="ProtNLM"/>
    </source>
</evidence>
<feature type="compositionally biased region" description="Basic and acidic residues" evidence="1">
    <location>
        <begin position="500"/>
        <end position="509"/>
    </location>
</feature>
<proteinExistence type="predicted"/>
<accession>A0A9X9PU04</accession>
<evidence type="ECO:0000313" key="2">
    <source>
        <dbReference type="EMBL" id="VCW66256.1"/>
    </source>
</evidence>
<feature type="compositionally biased region" description="Basic and acidic residues" evidence="1">
    <location>
        <begin position="100"/>
        <end position="112"/>
    </location>
</feature>
<protein>
    <recommendedName>
        <fullName evidence="4">Ligand-dependent corepressor</fullName>
    </recommendedName>
</protein>
<evidence type="ECO:0000313" key="3">
    <source>
        <dbReference type="Proteomes" id="UP000269945"/>
    </source>
</evidence>
<keyword evidence="3" id="KW-1185">Reference proteome</keyword>
<dbReference type="PANTHER" id="PTHR14931:SF2">
    <property type="entry name" value="LIGAND DEPENDENT NUCLEAR RECEPTOR COREPRESSOR"/>
    <property type="match status" value="1"/>
</dbReference>
<feature type="region of interest" description="Disordered" evidence="1">
    <location>
        <begin position="64"/>
        <end position="85"/>
    </location>
</feature>
<feature type="region of interest" description="Disordered" evidence="1">
    <location>
        <begin position="242"/>
        <end position="599"/>
    </location>
</feature>
<dbReference type="InterPro" id="IPR028104">
    <property type="entry name" value="DUF4553"/>
</dbReference>
<reference evidence="2 3" key="1">
    <citation type="submission" date="2018-10" db="EMBL/GenBank/DDBJ databases">
        <authorList>
            <person name="Ekblom R."/>
            <person name="Jareborg N."/>
        </authorList>
    </citation>
    <scope>NUCLEOTIDE SEQUENCE [LARGE SCALE GENOMIC DNA]</scope>
    <source>
        <tissue evidence="2">Muscle</tissue>
    </source>
</reference>
<sequence length="1247" mass="136688">MQSSALVESLIAVKVAPENSEESNSCIVSQRNSFKALSEEAWDSGFTGNSPRTADKENALLCSSKTPLRQELESSEQDSRPKQENHLHSLGRNKVSYHLHPSDKGQFDHSKDGWLASSPMPAVHKASNGHSRTKMISTSIKTARKSKRASGLRINDYDNQCDVVYISQPITECHLENQRSILSSRKTARKSTRGYFFNGDCCELPTVRTLARNLHSQEKASCSTVEPEAVVTAKQTLILSAPGPAVDVQCPREDDHEEPSKEITSLKEGEREASSEKESQEPEVCPMTNKPNPSSSPRSEEMTASSLASPLPAHLPEEDTPEGSSMVSTPTASGVASPEQDQQPVQLLDIKEGTVIQDGHLVSSAESISEGGSDDVVSRPRSSPETVSREEGPLGSESQSPPVGLEPPLSLGKAEDNQSVSTEAKTEEDTQELDTSPPLKESSTFTNENPRAIEDSEAAGGTGKSKGQSSDVKLCSEKDTCDQNIDSPEENVDKKKKSKKLPEASDRCLRSQLSDPPSADRCLRSQSSDSSSACPEIKISKNPGMKRSKKEGCPGETASEGLLGDSFHTKGLEDTENPGVDENPSEKDTEQEDEGGGIITRQTFKNMLAKEVKGEEGDIFPSSDPITTVGQPLPGERLEIYVQSKLGEKNAHDPSESIPCTFPEQSKEKPEPIPTQDLEEVVNEVSTENTQCEDGESDLPSSALGLSGSGSGDAAGPPKWVPRLTRLTSSTYNLRHAHSLDSSDTARVTSEKEAAQGNPMPKEDEASESGDPLDEEDLDPVVDDQPKFVEWCAEEENQELIANFNAQYMRVQKGWIQLEKEAQPTPRSRNKSDKLKEIWKSKKRSRKCRGSLEVQKFSPVQMLFMTNFKLSNVCKWFLETTETRSLVIVKKLNTRLPGDIPPVKHPLQKYSPSSLYPSSLQAERLKKHLKKFPGATPARNNWKTQKLWAKFQENPDQVEPEDTSDVSLGPSSEDSVEEVKEGRSSHPPTNSPTPASTRILRKYSNIRGKLRAQQCLIKNEKMESPFGQAVESKQSCKSVCINPLMSPKLALQVDADGFPIKPKSTDGMKGRKGKQMTEVLPKAEMQNKRKRTEGGSTQDRKDKGPVVKASKDKHPDGTTKTPAAKKPAARDRISQLPRKTSLKENKVKIPKKSPGKNCPPSRREKENTNKRSTQPPASEAGTKPAKQKGAGESSSRPQKATNRKQSSGKTRARPLTKTPESSAAQRKRKLKAKLDSSHSKRRRLDAK</sequence>
<dbReference type="PANTHER" id="PTHR14931">
    <property type="entry name" value="GENE 340-RELATED"/>
    <property type="match status" value="1"/>
</dbReference>
<evidence type="ECO:0000256" key="1">
    <source>
        <dbReference type="SAM" id="MobiDB-lite"/>
    </source>
</evidence>
<feature type="compositionally biased region" description="Polar residues" evidence="1">
    <location>
        <begin position="986"/>
        <end position="996"/>
    </location>
</feature>
<feature type="compositionally biased region" description="Polar residues" evidence="1">
    <location>
        <begin position="289"/>
        <end position="308"/>
    </location>
</feature>
<feature type="compositionally biased region" description="Basic and acidic residues" evidence="1">
    <location>
        <begin position="68"/>
        <end position="85"/>
    </location>
</feature>
<dbReference type="EMBL" id="CYRY02001625">
    <property type="protein sequence ID" value="VCW66256.1"/>
    <property type="molecule type" value="Genomic_DNA"/>
</dbReference>
<feature type="compositionally biased region" description="Basic and acidic residues" evidence="1">
    <location>
        <begin position="250"/>
        <end position="280"/>
    </location>
</feature>
<comment type="caution">
    <text evidence="2">The sequence shown here is derived from an EMBL/GenBank/DDBJ whole genome shotgun (WGS) entry which is preliminary data.</text>
</comment>
<feature type="compositionally biased region" description="Polar residues" evidence="1">
    <location>
        <begin position="322"/>
        <end position="345"/>
    </location>
</feature>
<feature type="compositionally biased region" description="Polar residues" evidence="1">
    <location>
        <begin position="1192"/>
        <end position="1209"/>
    </location>
</feature>
<feature type="compositionally biased region" description="Acidic residues" evidence="1">
    <location>
        <begin position="765"/>
        <end position="780"/>
    </location>
</feature>
<dbReference type="Pfam" id="PF15090">
    <property type="entry name" value="DUF4553"/>
    <property type="match status" value="1"/>
</dbReference>
<feature type="compositionally biased region" description="Basic and acidic residues" evidence="1">
    <location>
        <begin position="1098"/>
        <end position="1117"/>
    </location>
</feature>
<name>A0A9X9PU04_GULGU</name>
<gene>
    <name evidence="2" type="ORF">BN2614_LOCUS4</name>
</gene>
<feature type="region of interest" description="Disordered" evidence="1">
    <location>
        <begin position="1057"/>
        <end position="1247"/>
    </location>
</feature>
<feature type="region of interest" description="Disordered" evidence="1">
    <location>
        <begin position="96"/>
        <end position="115"/>
    </location>
</feature>
<feature type="compositionally biased region" description="Basic and acidic residues" evidence="1">
    <location>
        <begin position="646"/>
        <end position="655"/>
    </location>
</feature>
<dbReference type="Proteomes" id="UP000269945">
    <property type="component" value="Unassembled WGS sequence"/>
</dbReference>
<feature type="region of interest" description="Disordered" evidence="1">
    <location>
        <begin position="615"/>
        <end position="780"/>
    </location>
</feature>